<evidence type="ECO:0000259" key="19">
    <source>
        <dbReference type="Pfam" id="PF07992"/>
    </source>
</evidence>
<keyword evidence="7 17" id="KW-0285">Flavoprotein</keyword>
<feature type="domain" description="FAD/NAD(P)-binding" evidence="19">
    <location>
        <begin position="9"/>
        <end position="337"/>
    </location>
</feature>
<dbReference type="Pfam" id="PF07992">
    <property type="entry name" value="Pyr_redox_2"/>
    <property type="match status" value="1"/>
</dbReference>
<dbReference type="SUPFAM" id="SSF51905">
    <property type="entry name" value="FAD/NAD(P)-binding domain"/>
    <property type="match status" value="1"/>
</dbReference>
<dbReference type="InterPro" id="IPR036188">
    <property type="entry name" value="FAD/NAD-bd_sf"/>
</dbReference>
<evidence type="ECO:0000256" key="8">
    <source>
        <dbReference type="ARBA" id="ARBA00022723"/>
    </source>
</evidence>
<evidence type="ECO:0000256" key="13">
    <source>
        <dbReference type="ARBA" id="ARBA00023157"/>
    </source>
</evidence>
<dbReference type="InterPro" id="IPR021179">
    <property type="entry name" value="Mercury_reductase_MerA"/>
</dbReference>
<evidence type="ECO:0000256" key="1">
    <source>
        <dbReference type="ARBA" id="ARBA00001974"/>
    </source>
</evidence>
<dbReference type="PANTHER" id="PTHR43014:SF2">
    <property type="entry name" value="MERCURIC REDUCTASE"/>
    <property type="match status" value="1"/>
</dbReference>
<dbReference type="InterPro" id="IPR004099">
    <property type="entry name" value="Pyr_nucl-diS_OxRdtase_dimer"/>
</dbReference>
<organism evidence="20 21">
    <name type="scientific">Pseudarthrobacter enclensis</name>
    <dbReference type="NCBI Taxonomy" id="993070"/>
    <lineage>
        <taxon>Bacteria</taxon>
        <taxon>Bacillati</taxon>
        <taxon>Actinomycetota</taxon>
        <taxon>Actinomycetes</taxon>
        <taxon>Micrococcales</taxon>
        <taxon>Micrococcaceae</taxon>
        <taxon>Pseudarthrobacter</taxon>
    </lineage>
</organism>
<comment type="similarity">
    <text evidence="2 17">Belongs to the class-I pyridine nucleotide-disulfide oxidoreductase family.</text>
</comment>
<dbReference type="Gene3D" id="3.50.50.60">
    <property type="entry name" value="FAD/NAD(P)-binding domain"/>
    <property type="match status" value="2"/>
</dbReference>
<dbReference type="InterPro" id="IPR012999">
    <property type="entry name" value="Pyr_OxRdtase_I_AS"/>
</dbReference>
<dbReference type="Pfam" id="PF02852">
    <property type="entry name" value="Pyr_redox_dim"/>
    <property type="match status" value="1"/>
</dbReference>
<evidence type="ECO:0000256" key="2">
    <source>
        <dbReference type="ARBA" id="ARBA00007532"/>
    </source>
</evidence>
<dbReference type="PANTHER" id="PTHR43014">
    <property type="entry name" value="MERCURIC REDUCTASE"/>
    <property type="match status" value="1"/>
</dbReference>
<dbReference type="PRINTS" id="PR00411">
    <property type="entry name" value="PNDRDTASEI"/>
</dbReference>
<evidence type="ECO:0000256" key="9">
    <source>
        <dbReference type="ARBA" id="ARBA00022827"/>
    </source>
</evidence>
<dbReference type="InterPro" id="IPR001100">
    <property type="entry name" value="Pyr_nuc-diS_OxRdtase"/>
</dbReference>
<evidence type="ECO:0000256" key="17">
    <source>
        <dbReference type="RuleBase" id="RU003691"/>
    </source>
</evidence>
<evidence type="ECO:0000256" key="15">
    <source>
        <dbReference type="ARBA" id="ARBA00031725"/>
    </source>
</evidence>
<evidence type="ECO:0000313" key="20">
    <source>
        <dbReference type="EMBL" id="MDP9890137.1"/>
    </source>
</evidence>
<keyword evidence="12 17" id="KW-0560">Oxidoreductase</keyword>
<feature type="domain" description="Pyridine nucleotide-disulphide oxidoreductase dimerisation" evidence="18">
    <location>
        <begin position="358"/>
        <end position="465"/>
    </location>
</feature>
<dbReference type="NCBIfam" id="TIGR02053">
    <property type="entry name" value="MerA"/>
    <property type="match status" value="1"/>
</dbReference>
<dbReference type="GO" id="GO:0016152">
    <property type="term" value="F:mercury (II) reductase (NADP+) activity"/>
    <property type="evidence" value="ECO:0007669"/>
    <property type="project" value="UniProtKB-EC"/>
</dbReference>
<sequence length="481" mass="50257">MAVPQGFDFDLAIIGSGAGAFAAAIRATNLGKSVVMIERSTLGGTCVNTGCVPSKALLAAAEARHVALDAGGRFPGITASADTVDMPALIAGKRALVEGMRSEKYVDLIADYGWDLRQGTASFAGTPEEPALEVTTSDGVPESVTAAHYLVATGSAPWTPPMPGLRETDYVTSTTAMELEEVPESLLVVGGGYVAMEQAQLFARLGSKVTMLVRSRLASAEEPEVSLALMSVFADEGIRVLRRATLSSVNRDPATGRVRAVADVAGGQEEFQAERLLMATGRRAITDGLNLDAVGVKTGDRGEVLVQKTMGSTNPRIWAAGDVTGHREFVYVASAHGALAVENAFNGAAREVDYRHLPRVAFTSPSMAAVGLTDEQANGGGISCECRVLPLEYVPRALVNRDTRGFIKLVAENGTGKILGLTAVGKEAGDIAAAGVYILAAGMTVEQVANLWSPYLTMAEGIKIAAQSYTTDISRLSCCAT</sequence>
<evidence type="ECO:0000256" key="7">
    <source>
        <dbReference type="ARBA" id="ARBA00022630"/>
    </source>
</evidence>
<dbReference type="SUPFAM" id="SSF55424">
    <property type="entry name" value="FAD/NAD-linked reductases, dimerisation (C-terminal) domain"/>
    <property type="match status" value="1"/>
</dbReference>
<evidence type="ECO:0000256" key="5">
    <source>
        <dbReference type="ARBA" id="ARBA00014791"/>
    </source>
</evidence>
<evidence type="ECO:0000256" key="16">
    <source>
        <dbReference type="ARBA" id="ARBA00048984"/>
    </source>
</evidence>
<evidence type="ECO:0000256" key="6">
    <source>
        <dbReference type="ARBA" id="ARBA00022466"/>
    </source>
</evidence>
<keyword evidence="14 17" id="KW-0676">Redox-active center</keyword>
<keyword evidence="6" id="KW-0475">Mercuric resistance</keyword>
<comment type="catalytic activity">
    <reaction evidence="16">
        <text>Hg + NADP(+) + H(+) = Hg(2+) + NADPH</text>
        <dbReference type="Rhea" id="RHEA:23856"/>
        <dbReference type="ChEBI" id="CHEBI:15378"/>
        <dbReference type="ChEBI" id="CHEBI:16170"/>
        <dbReference type="ChEBI" id="CHEBI:16793"/>
        <dbReference type="ChEBI" id="CHEBI:57783"/>
        <dbReference type="ChEBI" id="CHEBI:58349"/>
        <dbReference type="EC" id="1.16.1.1"/>
    </reaction>
</comment>
<dbReference type="PIRSF" id="PIRSF000350">
    <property type="entry name" value="Mercury_reductase_MerA"/>
    <property type="match status" value="1"/>
</dbReference>
<dbReference type="EMBL" id="JAUSRE010000023">
    <property type="protein sequence ID" value="MDP9890137.1"/>
    <property type="molecule type" value="Genomic_DNA"/>
</dbReference>
<accession>A0ABT9RY11</accession>
<dbReference type="EC" id="1.16.1.1" evidence="4"/>
<evidence type="ECO:0000256" key="14">
    <source>
        <dbReference type="ARBA" id="ARBA00023284"/>
    </source>
</evidence>
<comment type="caution">
    <text evidence="20">The sequence shown here is derived from an EMBL/GenBank/DDBJ whole genome shotgun (WGS) entry which is preliminary data.</text>
</comment>
<evidence type="ECO:0000256" key="4">
    <source>
        <dbReference type="ARBA" id="ARBA00012661"/>
    </source>
</evidence>
<comment type="subunit">
    <text evidence="3">Homodimer.</text>
</comment>
<keyword evidence="21" id="KW-1185">Reference proteome</keyword>
<reference evidence="20 21" key="1">
    <citation type="submission" date="2023-07" db="EMBL/GenBank/DDBJ databases">
        <title>Sorghum-associated microbial communities from plants grown in Nebraska, USA.</title>
        <authorList>
            <person name="Schachtman D."/>
        </authorList>
    </citation>
    <scope>NUCLEOTIDE SEQUENCE [LARGE SCALE GENOMIC DNA]</scope>
    <source>
        <strain evidence="20 21">CC222</strain>
    </source>
</reference>
<dbReference type="PRINTS" id="PR00368">
    <property type="entry name" value="FADPNR"/>
</dbReference>
<dbReference type="RefSeq" id="WP_307311036.1">
    <property type="nucleotide sequence ID" value="NZ_JAUSRE010000023.1"/>
</dbReference>
<protein>
    <recommendedName>
        <fullName evidence="5">Mercuric reductase</fullName>
        <ecNumber evidence="4">1.16.1.1</ecNumber>
    </recommendedName>
    <alternativeName>
        <fullName evidence="15">Hg(II) reductase</fullName>
    </alternativeName>
</protein>
<dbReference type="PROSITE" id="PS00076">
    <property type="entry name" value="PYRIDINE_REDOX_1"/>
    <property type="match status" value="1"/>
</dbReference>
<evidence type="ECO:0000256" key="3">
    <source>
        <dbReference type="ARBA" id="ARBA00011738"/>
    </source>
</evidence>
<evidence type="ECO:0000259" key="18">
    <source>
        <dbReference type="Pfam" id="PF02852"/>
    </source>
</evidence>
<name>A0ABT9RY11_9MICC</name>
<dbReference type="Proteomes" id="UP001226577">
    <property type="component" value="Unassembled WGS sequence"/>
</dbReference>
<dbReference type="InterPro" id="IPR023753">
    <property type="entry name" value="FAD/NAD-binding_dom"/>
</dbReference>
<comment type="cofactor">
    <cofactor evidence="1">
        <name>FAD</name>
        <dbReference type="ChEBI" id="CHEBI:57692"/>
    </cofactor>
</comment>
<evidence type="ECO:0000256" key="12">
    <source>
        <dbReference type="ARBA" id="ARBA00023002"/>
    </source>
</evidence>
<keyword evidence="13" id="KW-1015">Disulfide bond</keyword>
<proteinExistence type="inferred from homology"/>
<evidence type="ECO:0000256" key="10">
    <source>
        <dbReference type="ARBA" id="ARBA00022857"/>
    </source>
</evidence>
<dbReference type="Gene3D" id="3.30.390.30">
    <property type="match status" value="1"/>
</dbReference>
<gene>
    <name evidence="20" type="ORF">J2X98_003749</name>
</gene>
<keyword evidence="9 17" id="KW-0274">FAD</keyword>
<keyword evidence="11" id="KW-0476">Mercury</keyword>
<keyword evidence="8" id="KW-0479">Metal-binding</keyword>
<evidence type="ECO:0000313" key="21">
    <source>
        <dbReference type="Proteomes" id="UP001226577"/>
    </source>
</evidence>
<keyword evidence="10" id="KW-0521">NADP</keyword>
<dbReference type="InterPro" id="IPR016156">
    <property type="entry name" value="FAD/NAD-linked_Rdtase_dimer_sf"/>
</dbReference>
<evidence type="ECO:0000256" key="11">
    <source>
        <dbReference type="ARBA" id="ARBA00022914"/>
    </source>
</evidence>